<accession>A0A7V0Z647</accession>
<comment type="caution">
    <text evidence="2">The sequence shown here is derived from an EMBL/GenBank/DDBJ whole genome shotgun (WGS) entry which is preliminary data.</text>
</comment>
<dbReference type="AlphaFoldDB" id="A0A7V0Z647"/>
<sequence>MKSNFVADLNKDGYLDIVIDCYDRGTTAIYWGSESGYNPSNITFLPNNWAVHNIEVGDVNKDNWLDICLPNVNGGTNYIYWVSSNGYSPSNCSYLSCEPGIAQGLSVADLDKNEYLDLVFTGFNNMNVSYIYWGSNSGFNTRDTLFTGPCFGGSSIADFNQDGSLDIFCNSHTNFSYFFWVPSFTTNTALPVSYDHYGMFREIGNVYNRKYYEDYISSVFDAGEEVNWGIIYWDDSLPSGTSIHFFVRSGDTPNPDNSWSIWDSLGKGEEIPDSLNSRYLQYQARLKYTNPAYLPYLYEVRIDYGPSTRLILEPNYADSTLPAYRIDYNIRVMNMGIGLDTVDLRYQHNTNWQIGLFDSTGMNPLIDHNNNSIPDVIININDTILIVLSVIPPGNAQGGEVDSLRHIGNSNINPLLVDTAYIATRIRRVVGILVEPDQVGYTIAGVPKSYDLWVYNQGTNRDTVDLYYQHNKPWGIVLLDSSGLPLTDHNNNGFVDLWVSSLDSTRFRLVVYSQDTASNGVADILILMGRSTLNPVVRDSVRVITIIWGMGSIIIFPDQNANGLPGNWVNFLITARNNQNFVDTIDLRYIDRLGYSYQFLDSTNNPLTDHNNNCLVDLPGIGSSGGEIDFNLRVLVPSNIPAGTGDTIFVYGYSGRDTVLRDSSINILTVGTFAQVRIEPNQGDSGAVGDSIDYLLWSENLGNASDVIDLVVINGAFGYSLRDKDGNLLIDTDGDGMRDLGVVNPFGGCESLLVRVRILQADSGEVDTVVVWIISFVQILVWNMI</sequence>
<dbReference type="InterPro" id="IPR013517">
    <property type="entry name" value="FG-GAP"/>
</dbReference>
<gene>
    <name evidence="2" type="ORF">ENP86_06855</name>
</gene>
<dbReference type="PANTHER" id="PTHR45460">
    <property type="entry name" value="SIMILAR TO CYSTEINE PROTEINASE"/>
    <property type="match status" value="1"/>
</dbReference>
<dbReference type="Pfam" id="PF13517">
    <property type="entry name" value="FG-GAP_3"/>
    <property type="match status" value="1"/>
</dbReference>
<reference evidence="2" key="1">
    <citation type="journal article" date="2020" name="mSystems">
        <title>Genome- and Community-Level Interaction Insights into Carbon Utilization and Element Cycling Functions of Hydrothermarchaeota in Hydrothermal Sediment.</title>
        <authorList>
            <person name="Zhou Z."/>
            <person name="Liu Y."/>
            <person name="Xu W."/>
            <person name="Pan J."/>
            <person name="Luo Z.H."/>
            <person name="Li M."/>
        </authorList>
    </citation>
    <scope>NUCLEOTIDE SEQUENCE [LARGE SCALE GENOMIC DNA]</scope>
    <source>
        <strain evidence="2">SpSt-258</strain>
    </source>
</reference>
<dbReference type="PANTHER" id="PTHR45460:SF2">
    <property type="entry name" value="ALPHA 1,3 GLUCANASE, GH71 FAMILY (EUROFUNG)"/>
    <property type="match status" value="1"/>
</dbReference>
<organism evidence="2">
    <name type="scientific">candidate division WOR-3 bacterium</name>
    <dbReference type="NCBI Taxonomy" id="2052148"/>
    <lineage>
        <taxon>Bacteria</taxon>
        <taxon>Bacteria division WOR-3</taxon>
    </lineage>
</organism>
<dbReference type="InterPro" id="IPR028994">
    <property type="entry name" value="Integrin_alpha_N"/>
</dbReference>
<keyword evidence="1" id="KW-0732">Signal</keyword>
<dbReference type="Gene3D" id="2.130.10.130">
    <property type="entry name" value="Integrin alpha, N-terminal"/>
    <property type="match status" value="1"/>
</dbReference>
<protein>
    <submittedName>
        <fullName evidence="2">VCBS repeat-containing protein</fullName>
    </submittedName>
</protein>
<proteinExistence type="predicted"/>
<evidence type="ECO:0000313" key="2">
    <source>
        <dbReference type="EMBL" id="HDY59254.1"/>
    </source>
</evidence>
<name>A0A7V0Z647_UNCW3</name>
<dbReference type="EMBL" id="DSKY01000018">
    <property type="protein sequence ID" value="HDY59254.1"/>
    <property type="molecule type" value="Genomic_DNA"/>
</dbReference>
<dbReference type="SUPFAM" id="SSF69318">
    <property type="entry name" value="Integrin alpha N-terminal domain"/>
    <property type="match status" value="1"/>
</dbReference>
<evidence type="ECO:0000256" key="1">
    <source>
        <dbReference type="ARBA" id="ARBA00022729"/>
    </source>
</evidence>